<feature type="region of interest" description="Disordered" evidence="1">
    <location>
        <begin position="24"/>
        <end position="75"/>
    </location>
</feature>
<feature type="non-terminal residue" evidence="2">
    <location>
        <position position="242"/>
    </location>
</feature>
<reference evidence="2" key="1">
    <citation type="submission" date="2023-10" db="EMBL/GenBank/DDBJ databases">
        <title>Genome assembly of Pristionchus species.</title>
        <authorList>
            <person name="Yoshida K."/>
            <person name="Sommer R.J."/>
        </authorList>
    </citation>
    <scope>NUCLEOTIDE SEQUENCE</scope>
    <source>
        <strain evidence="2">RS0144</strain>
    </source>
</reference>
<feature type="region of interest" description="Disordered" evidence="1">
    <location>
        <begin position="88"/>
        <end position="142"/>
    </location>
</feature>
<comment type="caution">
    <text evidence="2">The sequence shown here is derived from an EMBL/GenBank/DDBJ whole genome shotgun (WGS) entry which is preliminary data.</text>
</comment>
<proteinExistence type="predicted"/>
<organism evidence="2 3">
    <name type="scientific">Pristionchus entomophagus</name>
    <dbReference type="NCBI Taxonomy" id="358040"/>
    <lineage>
        <taxon>Eukaryota</taxon>
        <taxon>Metazoa</taxon>
        <taxon>Ecdysozoa</taxon>
        <taxon>Nematoda</taxon>
        <taxon>Chromadorea</taxon>
        <taxon>Rhabditida</taxon>
        <taxon>Rhabditina</taxon>
        <taxon>Diplogasteromorpha</taxon>
        <taxon>Diplogasteroidea</taxon>
        <taxon>Neodiplogasteridae</taxon>
        <taxon>Pristionchus</taxon>
    </lineage>
</organism>
<feature type="compositionally biased region" description="Basic and acidic residues" evidence="1">
    <location>
        <begin position="24"/>
        <end position="45"/>
    </location>
</feature>
<dbReference type="InterPro" id="IPR029021">
    <property type="entry name" value="Prot-tyrosine_phosphatase-like"/>
</dbReference>
<keyword evidence="3" id="KW-1185">Reference proteome</keyword>
<dbReference type="PANTHER" id="PTHR23219">
    <property type="entry name" value="TYROSINE-PROTEIN PHOSPHATASE C15H7.3-RELATED"/>
    <property type="match status" value="1"/>
</dbReference>
<evidence type="ECO:0000256" key="1">
    <source>
        <dbReference type="SAM" id="MobiDB-lite"/>
    </source>
</evidence>
<feature type="compositionally biased region" description="Polar residues" evidence="1">
    <location>
        <begin position="52"/>
        <end position="62"/>
    </location>
</feature>
<gene>
    <name evidence="2" type="ORF">PENTCL1PPCAC_2130</name>
</gene>
<dbReference type="SUPFAM" id="SSF52799">
    <property type="entry name" value="(Phosphotyrosine protein) phosphatases II"/>
    <property type="match status" value="1"/>
</dbReference>
<evidence type="ECO:0008006" key="4">
    <source>
        <dbReference type="Google" id="ProtNLM"/>
    </source>
</evidence>
<protein>
    <recommendedName>
        <fullName evidence="4">Tyrosine-protein phosphatase domain-containing protein</fullName>
    </recommendedName>
</protein>
<dbReference type="Proteomes" id="UP001432027">
    <property type="component" value="Unassembled WGS sequence"/>
</dbReference>
<feature type="compositionally biased region" description="Basic and acidic residues" evidence="1">
    <location>
        <begin position="116"/>
        <end position="131"/>
    </location>
</feature>
<feature type="compositionally biased region" description="Low complexity" evidence="1">
    <location>
        <begin position="94"/>
        <end position="112"/>
    </location>
</feature>
<dbReference type="EMBL" id="BTSX01000001">
    <property type="protein sequence ID" value="GMS79954.1"/>
    <property type="molecule type" value="Genomic_DNA"/>
</dbReference>
<accession>A0AAV5SB31</accession>
<feature type="non-terminal residue" evidence="2">
    <location>
        <position position="1"/>
    </location>
</feature>
<evidence type="ECO:0000313" key="2">
    <source>
        <dbReference type="EMBL" id="GMS79954.1"/>
    </source>
</evidence>
<sequence>LSSLLLLSFPPFFNTRMGLKKTLQDALHKVTKRSKNEKSKDEGKHKAPPTPVNSHSNPNERTTVGRKLEERTQPDIDGTAIAHALNGKTPKAASVPQSPNIPSPSIASPAGSCERMSCERMDDSKGERDQSEGGTTAKSIKGDGGITDHYHQFLEHIASKGWQKVADEFKMGYRTNAEVNRTTRYVISFNVPPDGDFYDANRVDFPSVYPKFYLAAVPDSSVTSKETFWRMIYDAQPSLVFF</sequence>
<evidence type="ECO:0000313" key="3">
    <source>
        <dbReference type="Proteomes" id="UP001432027"/>
    </source>
</evidence>
<dbReference type="AlphaFoldDB" id="A0AAV5SB31"/>
<name>A0AAV5SB31_9BILA</name>
<dbReference type="PANTHER" id="PTHR23219:SF13">
    <property type="entry name" value="TYROSINE-PROTEIN PHOSPHATASE DOMAIN-CONTAINING PROTEIN"/>
    <property type="match status" value="1"/>
</dbReference>